<name>A0A6N7Q197_9BACT</name>
<evidence type="ECO:0000256" key="1">
    <source>
        <dbReference type="ARBA" id="ARBA00010641"/>
    </source>
</evidence>
<dbReference type="GO" id="GO:0006352">
    <property type="term" value="P:DNA-templated transcription initiation"/>
    <property type="evidence" value="ECO:0007669"/>
    <property type="project" value="InterPro"/>
</dbReference>
<dbReference type="Proteomes" id="UP000440224">
    <property type="component" value="Unassembled WGS sequence"/>
</dbReference>
<dbReference type="Pfam" id="PF04542">
    <property type="entry name" value="Sigma70_r2"/>
    <property type="match status" value="1"/>
</dbReference>
<keyword evidence="8" id="KW-1185">Reference proteome</keyword>
<dbReference type="PANTHER" id="PTHR43133:SF8">
    <property type="entry name" value="RNA POLYMERASE SIGMA FACTOR HI_1459-RELATED"/>
    <property type="match status" value="1"/>
</dbReference>
<dbReference type="InterPro" id="IPR013324">
    <property type="entry name" value="RNA_pol_sigma_r3/r4-like"/>
</dbReference>
<dbReference type="Gene3D" id="1.10.10.10">
    <property type="entry name" value="Winged helix-like DNA-binding domain superfamily/Winged helix DNA-binding domain"/>
    <property type="match status" value="1"/>
</dbReference>
<evidence type="ECO:0000256" key="5">
    <source>
        <dbReference type="ARBA" id="ARBA00023163"/>
    </source>
</evidence>
<dbReference type="SUPFAM" id="SSF88659">
    <property type="entry name" value="Sigma3 and sigma4 domains of RNA polymerase sigma factors"/>
    <property type="match status" value="1"/>
</dbReference>
<sequence length="144" mass="16713">MCPQAKYRFRGQTLEDLHQEVFVIAIRHAEELRDDARAWLVKVAWSVVVNYRRRRREVLDAEAGLDRLSTAADPELRETVRRGLDALGDVERQIVLRYDLYGETLAEIALDGGMAAERAYARVRAARKRLRRVIEEDECAWSDE</sequence>
<evidence type="ECO:0000256" key="4">
    <source>
        <dbReference type="ARBA" id="ARBA00023125"/>
    </source>
</evidence>
<evidence type="ECO:0000313" key="8">
    <source>
        <dbReference type="Proteomes" id="UP000440224"/>
    </source>
</evidence>
<comment type="similarity">
    <text evidence="1">Belongs to the sigma-70 factor family. ECF subfamily.</text>
</comment>
<feature type="domain" description="RNA polymerase sigma-70 region 2" evidence="6">
    <location>
        <begin position="6"/>
        <end position="56"/>
    </location>
</feature>
<dbReference type="EMBL" id="WJIE01000011">
    <property type="protein sequence ID" value="MRG96375.1"/>
    <property type="molecule type" value="Genomic_DNA"/>
</dbReference>
<dbReference type="GO" id="GO:0016987">
    <property type="term" value="F:sigma factor activity"/>
    <property type="evidence" value="ECO:0007669"/>
    <property type="project" value="UniProtKB-KW"/>
</dbReference>
<keyword evidence="4" id="KW-0238">DNA-binding</keyword>
<reference evidence="7 8" key="1">
    <citation type="submission" date="2019-10" db="EMBL/GenBank/DDBJ databases">
        <title>A soil myxobacterium in the family Polyangiaceae.</title>
        <authorList>
            <person name="Li Y."/>
            <person name="Wang J."/>
        </authorList>
    </citation>
    <scope>NUCLEOTIDE SEQUENCE [LARGE SCALE GENOMIC DNA]</scope>
    <source>
        <strain evidence="7 8">DSM 14734</strain>
    </source>
</reference>
<dbReference type="Gene3D" id="1.10.1740.10">
    <property type="match status" value="1"/>
</dbReference>
<dbReference type="SUPFAM" id="SSF88946">
    <property type="entry name" value="Sigma2 domain of RNA polymerase sigma factors"/>
    <property type="match status" value="1"/>
</dbReference>
<evidence type="ECO:0000313" key="7">
    <source>
        <dbReference type="EMBL" id="MRG96375.1"/>
    </source>
</evidence>
<dbReference type="OrthoDB" id="3747638at2"/>
<gene>
    <name evidence="7" type="ORF">GF068_31295</name>
</gene>
<dbReference type="InterPro" id="IPR007627">
    <property type="entry name" value="RNA_pol_sigma70_r2"/>
</dbReference>
<evidence type="ECO:0000256" key="2">
    <source>
        <dbReference type="ARBA" id="ARBA00023015"/>
    </source>
</evidence>
<accession>A0A6N7Q197</accession>
<protein>
    <recommendedName>
        <fullName evidence="6">RNA polymerase sigma-70 region 2 domain-containing protein</fullName>
    </recommendedName>
</protein>
<keyword evidence="2" id="KW-0805">Transcription regulation</keyword>
<comment type="caution">
    <text evidence="7">The sequence shown here is derived from an EMBL/GenBank/DDBJ whole genome shotgun (WGS) entry which is preliminary data.</text>
</comment>
<organism evidence="7 8">
    <name type="scientific">Polyangium spumosum</name>
    <dbReference type="NCBI Taxonomy" id="889282"/>
    <lineage>
        <taxon>Bacteria</taxon>
        <taxon>Pseudomonadati</taxon>
        <taxon>Myxococcota</taxon>
        <taxon>Polyangia</taxon>
        <taxon>Polyangiales</taxon>
        <taxon>Polyangiaceae</taxon>
        <taxon>Polyangium</taxon>
    </lineage>
</organism>
<dbReference type="InterPro" id="IPR039425">
    <property type="entry name" value="RNA_pol_sigma-70-like"/>
</dbReference>
<dbReference type="PANTHER" id="PTHR43133">
    <property type="entry name" value="RNA POLYMERASE ECF-TYPE SIGMA FACTO"/>
    <property type="match status" value="1"/>
</dbReference>
<dbReference type="RefSeq" id="WP_153823182.1">
    <property type="nucleotide sequence ID" value="NZ_WJIE01000011.1"/>
</dbReference>
<dbReference type="InterPro" id="IPR036388">
    <property type="entry name" value="WH-like_DNA-bd_sf"/>
</dbReference>
<dbReference type="GO" id="GO:0003677">
    <property type="term" value="F:DNA binding"/>
    <property type="evidence" value="ECO:0007669"/>
    <property type="project" value="UniProtKB-KW"/>
</dbReference>
<proteinExistence type="inferred from homology"/>
<evidence type="ECO:0000259" key="6">
    <source>
        <dbReference type="Pfam" id="PF04542"/>
    </source>
</evidence>
<dbReference type="InterPro" id="IPR013325">
    <property type="entry name" value="RNA_pol_sigma_r2"/>
</dbReference>
<keyword evidence="5" id="KW-0804">Transcription</keyword>
<dbReference type="AlphaFoldDB" id="A0A6N7Q197"/>
<evidence type="ECO:0000256" key="3">
    <source>
        <dbReference type="ARBA" id="ARBA00023082"/>
    </source>
</evidence>
<keyword evidence="3" id="KW-0731">Sigma factor</keyword>